<proteinExistence type="predicted"/>
<name>A0A835VFM7_VANPL</name>
<dbReference type="EMBL" id="JADCNM010000002">
    <property type="protein sequence ID" value="KAG0495265.1"/>
    <property type="molecule type" value="Genomic_DNA"/>
</dbReference>
<protein>
    <submittedName>
        <fullName evidence="1">Uncharacterized protein</fullName>
    </submittedName>
</protein>
<reference evidence="1 2" key="1">
    <citation type="journal article" date="2020" name="Nat. Food">
        <title>A phased Vanilla planifolia genome enables genetic improvement of flavour and production.</title>
        <authorList>
            <person name="Hasing T."/>
            <person name="Tang H."/>
            <person name="Brym M."/>
            <person name="Khazi F."/>
            <person name="Huang T."/>
            <person name="Chambers A.H."/>
        </authorList>
    </citation>
    <scope>NUCLEOTIDE SEQUENCE [LARGE SCALE GENOMIC DNA]</scope>
    <source>
        <tissue evidence="1">Leaf</tissue>
    </source>
</reference>
<dbReference type="Proteomes" id="UP000639772">
    <property type="component" value="Unassembled WGS sequence"/>
</dbReference>
<evidence type="ECO:0000313" key="2">
    <source>
        <dbReference type="Proteomes" id="UP000639772"/>
    </source>
</evidence>
<gene>
    <name evidence="1" type="ORF">HPP92_006259</name>
</gene>
<organism evidence="1 2">
    <name type="scientific">Vanilla planifolia</name>
    <name type="common">Vanilla</name>
    <dbReference type="NCBI Taxonomy" id="51239"/>
    <lineage>
        <taxon>Eukaryota</taxon>
        <taxon>Viridiplantae</taxon>
        <taxon>Streptophyta</taxon>
        <taxon>Embryophyta</taxon>
        <taxon>Tracheophyta</taxon>
        <taxon>Spermatophyta</taxon>
        <taxon>Magnoliopsida</taxon>
        <taxon>Liliopsida</taxon>
        <taxon>Asparagales</taxon>
        <taxon>Orchidaceae</taxon>
        <taxon>Vanilloideae</taxon>
        <taxon>Vanilleae</taxon>
        <taxon>Vanilla</taxon>
    </lineage>
</organism>
<evidence type="ECO:0000313" key="1">
    <source>
        <dbReference type="EMBL" id="KAG0495265.1"/>
    </source>
</evidence>
<accession>A0A835VFM7</accession>
<comment type="caution">
    <text evidence="1">The sequence shown here is derived from an EMBL/GenBank/DDBJ whole genome shotgun (WGS) entry which is preliminary data.</text>
</comment>
<dbReference type="OrthoDB" id="1697732at2759"/>
<sequence length="120" mass="13219">MIGLEDDAYRNDNDEGSNDVELANVCDTKELNEEIKVQAICIDGQDEAAGDGKERSNRKKRKLGNFVECLNAVVANPCSLKRLVVIKAAEVSTNEANGIVSNEDFQCIKELKMFLAKLVN</sequence>
<dbReference type="AlphaFoldDB" id="A0A835VFM7"/>